<comment type="function">
    <text evidence="1">Accessory subunit of the mitochondrial membrane respiratory chain NADH dehydrogenase (Complex I), that is believed to be not involved in catalysis. Complex I functions in the transfer of electrons from NADH to the respiratory chain. The immediate electron acceptor for the enzyme is believed to be ubiquinone.</text>
</comment>
<keyword evidence="6" id="KW-0813">Transport</keyword>
<protein>
    <recommendedName>
        <fullName evidence="5">NADH dehydrogenase [ubiquinone] 1 beta subcomplex subunit 9</fullName>
    </recommendedName>
    <alternativeName>
        <fullName evidence="14">Complex I-B22</fullName>
    </alternativeName>
    <alternativeName>
        <fullName evidence="15">NADH-ubiquinone oxidoreductase B22 subunit</fullName>
    </alternativeName>
</protein>
<dbReference type="EMBL" id="FN668642">
    <property type="protein sequence ID" value="CBK21426.2"/>
    <property type="molecule type" value="Genomic_DNA"/>
</dbReference>
<evidence type="ECO:0000313" key="17">
    <source>
        <dbReference type="EMBL" id="CBK21426.2"/>
    </source>
</evidence>
<dbReference type="Proteomes" id="UP000008312">
    <property type="component" value="Unassembled WGS sequence"/>
</dbReference>
<keyword evidence="12" id="KW-0496">Mitochondrion</keyword>
<dbReference type="InterPro" id="IPR045292">
    <property type="entry name" value="Complex1_LYR_NDUFB9_LYRM3"/>
</dbReference>
<dbReference type="PANTHER" id="PTHR12868:SF0">
    <property type="entry name" value="NADH DEHYDROGENASE [UBIQUINONE] 1 BETA SUBCOMPLEX SUBUNIT 9"/>
    <property type="match status" value="1"/>
</dbReference>
<comment type="subcellular location">
    <subcellularLocation>
        <location evidence="2">Mitochondrion inner membrane</location>
        <topology evidence="2">Peripheral membrane protein</topology>
        <orientation evidence="2">Matrix side</orientation>
    </subcellularLocation>
</comment>
<evidence type="ECO:0000256" key="3">
    <source>
        <dbReference type="ARBA" id="ARBA00009508"/>
    </source>
</evidence>
<dbReference type="GeneID" id="24918835"/>
<evidence type="ECO:0000256" key="15">
    <source>
        <dbReference type="ARBA" id="ARBA00032528"/>
    </source>
</evidence>
<evidence type="ECO:0000256" key="5">
    <source>
        <dbReference type="ARBA" id="ARBA00018684"/>
    </source>
</evidence>
<dbReference type="AlphaFoldDB" id="D8M037"/>
<dbReference type="InParanoid" id="D8M037"/>
<dbReference type="Pfam" id="PF05347">
    <property type="entry name" value="Complex1_LYR"/>
    <property type="match status" value="1"/>
</dbReference>
<evidence type="ECO:0000256" key="12">
    <source>
        <dbReference type="ARBA" id="ARBA00023128"/>
    </source>
</evidence>
<dbReference type="GO" id="GO:0006120">
    <property type="term" value="P:mitochondrial electron transport, NADH to ubiquinone"/>
    <property type="evidence" value="ECO:0007669"/>
    <property type="project" value="InterPro"/>
</dbReference>
<dbReference type="InterPro" id="IPR033034">
    <property type="entry name" value="NDUFB9"/>
</dbReference>
<dbReference type="OrthoDB" id="13598at2759"/>
<keyword evidence="8" id="KW-0679">Respiratory chain</keyword>
<dbReference type="RefSeq" id="XP_012895474.1">
    <property type="nucleotide sequence ID" value="XM_013040020.1"/>
</dbReference>
<evidence type="ECO:0000256" key="11">
    <source>
        <dbReference type="ARBA" id="ARBA00022990"/>
    </source>
</evidence>
<dbReference type="GO" id="GO:0005743">
    <property type="term" value="C:mitochondrial inner membrane"/>
    <property type="evidence" value="ECO:0007669"/>
    <property type="project" value="UniProtKB-SubCell"/>
</dbReference>
<evidence type="ECO:0000256" key="14">
    <source>
        <dbReference type="ARBA" id="ARBA00030192"/>
    </source>
</evidence>
<name>D8M037_BLAHO</name>
<keyword evidence="18" id="KW-1185">Reference proteome</keyword>
<keyword evidence="13" id="KW-0472">Membrane</keyword>
<keyword evidence="9" id="KW-0999">Mitochondrion inner membrane</keyword>
<comment type="similarity">
    <text evidence="3">Belongs to the complex I LYR family.</text>
</comment>
<organism evidence="17">
    <name type="scientific">Blastocystis hominis</name>
    <dbReference type="NCBI Taxonomy" id="12968"/>
    <lineage>
        <taxon>Eukaryota</taxon>
        <taxon>Sar</taxon>
        <taxon>Stramenopiles</taxon>
        <taxon>Bigyra</taxon>
        <taxon>Opalozoa</taxon>
        <taxon>Opalinata</taxon>
        <taxon>Blastocystidae</taxon>
        <taxon>Blastocystis</taxon>
    </lineage>
</organism>
<keyword evidence="7" id="KW-0597">Phosphoprotein</keyword>
<gene>
    <name evidence="17" type="ORF">GSBLH_T00001592001</name>
</gene>
<keyword evidence="10" id="KW-0249">Electron transport</keyword>
<evidence type="ECO:0000313" key="18">
    <source>
        <dbReference type="Proteomes" id="UP000008312"/>
    </source>
</evidence>
<dbReference type="InterPro" id="IPR008011">
    <property type="entry name" value="Complex1_LYR_dom"/>
</dbReference>
<dbReference type="PANTHER" id="PTHR12868">
    <property type="entry name" value="NADH-UBIQUINONE OXIDOREDUCTASE B22 SUBUNIT"/>
    <property type="match status" value="1"/>
</dbReference>
<keyword evidence="11" id="KW-0007">Acetylation</keyword>
<proteinExistence type="inferred from homology"/>
<evidence type="ECO:0000256" key="10">
    <source>
        <dbReference type="ARBA" id="ARBA00022982"/>
    </source>
</evidence>
<comment type="subunit">
    <text evidence="4">Mammalian complex I is composed of 45 different subunits.</text>
</comment>
<evidence type="ECO:0000256" key="4">
    <source>
        <dbReference type="ARBA" id="ARBA00011790"/>
    </source>
</evidence>
<accession>D8M037</accession>
<evidence type="ECO:0000256" key="2">
    <source>
        <dbReference type="ARBA" id="ARBA00004443"/>
    </source>
</evidence>
<evidence type="ECO:0000256" key="6">
    <source>
        <dbReference type="ARBA" id="ARBA00022448"/>
    </source>
</evidence>
<evidence type="ECO:0000259" key="16">
    <source>
        <dbReference type="Pfam" id="PF05347"/>
    </source>
</evidence>
<feature type="domain" description="Complex 1 LYR protein" evidence="16">
    <location>
        <begin position="48"/>
        <end position="106"/>
    </location>
</feature>
<dbReference type="CDD" id="cd20263">
    <property type="entry name" value="Complex1_LYR_NDUFB9_LYRM3"/>
    <property type="match status" value="1"/>
</dbReference>
<evidence type="ECO:0000256" key="8">
    <source>
        <dbReference type="ARBA" id="ARBA00022660"/>
    </source>
</evidence>
<sequence>MKPRFLIDFTGFSGTYSFSIFGIKTDMNSHFLSAVAPYIKKEVLTHQQQVCRLYKHSLKCLMSWSTDRDIFMEKATELRKRFRDNASLDPNSPEAKALLEAGLKEYESMAHPDPYVQSWYPGGATYMRNAPPPLNVVYPHGVPKEVEESVVPIHPDGTPYNWRPNDDPILVDFLGKRIFGF</sequence>
<evidence type="ECO:0000256" key="7">
    <source>
        <dbReference type="ARBA" id="ARBA00022553"/>
    </source>
</evidence>
<evidence type="ECO:0000256" key="9">
    <source>
        <dbReference type="ARBA" id="ARBA00022792"/>
    </source>
</evidence>
<evidence type="ECO:0000256" key="13">
    <source>
        <dbReference type="ARBA" id="ARBA00023136"/>
    </source>
</evidence>
<evidence type="ECO:0000256" key="1">
    <source>
        <dbReference type="ARBA" id="ARBA00002920"/>
    </source>
</evidence>
<reference evidence="17" key="1">
    <citation type="submission" date="2010-02" db="EMBL/GenBank/DDBJ databases">
        <title>Sequencing and annotation of the Blastocystis hominis genome.</title>
        <authorList>
            <person name="Wincker P."/>
        </authorList>
    </citation>
    <scope>NUCLEOTIDE SEQUENCE</scope>
    <source>
        <strain evidence="17">Singapore isolate B</strain>
    </source>
</reference>